<dbReference type="EMBL" id="CP047121">
    <property type="protein sequence ID" value="QHB52844.1"/>
    <property type="molecule type" value="Genomic_DNA"/>
</dbReference>
<evidence type="ECO:0000313" key="3">
    <source>
        <dbReference type="EMBL" id="QHB52844.1"/>
    </source>
</evidence>
<dbReference type="Proteomes" id="UP000465035">
    <property type="component" value="Chromosome"/>
</dbReference>
<dbReference type="RefSeq" id="WP_004466491.1">
    <property type="nucleotide sequence ID" value="NZ_CABKOL010000104.1"/>
</dbReference>
<accession>A0A6P1EFT5</accession>
<protein>
    <recommendedName>
        <fullName evidence="5">Streptococcal hemagglutinin protein</fullName>
    </recommendedName>
</protein>
<feature type="region of interest" description="Disordered" evidence="1">
    <location>
        <begin position="1"/>
        <end position="20"/>
    </location>
</feature>
<evidence type="ECO:0000313" key="4">
    <source>
        <dbReference type="Proteomes" id="UP000465035"/>
    </source>
</evidence>
<feature type="transmembrane region" description="Helical" evidence="2">
    <location>
        <begin position="31"/>
        <end position="53"/>
    </location>
</feature>
<dbReference type="SMR" id="A0A6P1EFT5"/>
<keyword evidence="2" id="KW-1133">Transmembrane helix</keyword>
<evidence type="ECO:0000256" key="1">
    <source>
        <dbReference type="SAM" id="MobiDB-lite"/>
    </source>
</evidence>
<feature type="region of interest" description="Disordered" evidence="1">
    <location>
        <begin position="57"/>
        <end position="161"/>
    </location>
</feature>
<dbReference type="AlphaFoldDB" id="A0A6P1EFT5"/>
<gene>
    <name evidence="3" type="ORF">GQR93_11905</name>
</gene>
<evidence type="ECO:0008006" key="5">
    <source>
        <dbReference type="Google" id="ProtNLM"/>
    </source>
</evidence>
<reference evidence="3 4" key="1">
    <citation type="submission" date="2019-12" db="EMBL/GenBank/DDBJ databases">
        <title>Lactobacillus hilgardii FLUB.</title>
        <authorList>
            <person name="Gustaw K."/>
        </authorList>
    </citation>
    <scope>NUCLEOTIDE SEQUENCE [LARGE SCALE GENOMIC DNA]</scope>
    <source>
        <strain evidence="3 4">FLUB</strain>
    </source>
</reference>
<name>A0A6P1EFT5_LENHI</name>
<feature type="compositionally biased region" description="Polar residues" evidence="1">
    <location>
        <begin position="92"/>
        <end position="150"/>
    </location>
</feature>
<dbReference type="GeneID" id="69059078"/>
<evidence type="ECO:0000256" key="2">
    <source>
        <dbReference type="SAM" id="Phobius"/>
    </source>
</evidence>
<proteinExistence type="predicted"/>
<feature type="compositionally biased region" description="Basic and acidic residues" evidence="1">
    <location>
        <begin position="1"/>
        <end position="15"/>
    </location>
</feature>
<organism evidence="3 4">
    <name type="scientific">Lentilactobacillus hilgardii</name>
    <name type="common">Lactobacillus hilgardii</name>
    <dbReference type="NCBI Taxonomy" id="1588"/>
    <lineage>
        <taxon>Bacteria</taxon>
        <taxon>Bacillati</taxon>
        <taxon>Bacillota</taxon>
        <taxon>Bacilli</taxon>
        <taxon>Lactobacillales</taxon>
        <taxon>Lactobacillaceae</taxon>
        <taxon>Lentilactobacillus</taxon>
    </lineage>
</organism>
<keyword evidence="2" id="KW-0472">Membrane</keyword>
<keyword evidence="2" id="KW-0812">Transmembrane</keyword>
<feature type="compositionally biased region" description="Low complexity" evidence="1">
    <location>
        <begin position="59"/>
        <end position="71"/>
    </location>
</feature>
<sequence length="208" mass="23865">MNKHDNEPQYKKYDFNSEQTRSSQRKRQYSGWWFALLILIIALGIAVSLSWFLTRDSSKSSNRSSTNNISRTIKKSESALKNRKTKGALTSKLESNRVNSFKKQLNQADNNGITRQQRSQLQERINQESNQSVKSKEQSLLNQTQSRSNQPPKKPKAADPFATSHTFSSIQDAKNWANATKEEWLKAGYVNYTITSNGQGYYTLKFVK</sequence>